<dbReference type="EC" id="4.2.1.59" evidence="8"/>
<evidence type="ECO:0000256" key="5">
    <source>
        <dbReference type="ARBA" id="ARBA00023098"/>
    </source>
</evidence>
<evidence type="ECO:0000313" key="10">
    <source>
        <dbReference type="Proteomes" id="UP000191663"/>
    </source>
</evidence>
<dbReference type="GO" id="GO:0009245">
    <property type="term" value="P:lipid A biosynthetic process"/>
    <property type="evidence" value="ECO:0007669"/>
    <property type="project" value="UniProtKB-UniRule"/>
</dbReference>
<dbReference type="PANTHER" id="PTHR30272:SF1">
    <property type="entry name" value="3-HYDROXYACYL-[ACYL-CARRIER-PROTEIN] DEHYDRATASE"/>
    <property type="match status" value="1"/>
</dbReference>
<comment type="similarity">
    <text evidence="8">Belongs to the thioester dehydratase family. FabZ subfamily.</text>
</comment>
<dbReference type="HAMAP" id="MF_00406">
    <property type="entry name" value="FabZ"/>
    <property type="match status" value="1"/>
</dbReference>
<organism evidence="9 10">
    <name type="scientific">candidate division WOR-3 bacterium 4484_100</name>
    <dbReference type="NCBI Taxonomy" id="1936077"/>
    <lineage>
        <taxon>Bacteria</taxon>
        <taxon>Bacteria division WOR-3</taxon>
    </lineage>
</organism>
<dbReference type="GO" id="GO:0006633">
    <property type="term" value="P:fatty acid biosynthetic process"/>
    <property type="evidence" value="ECO:0007669"/>
    <property type="project" value="UniProtKB-UniRule"/>
</dbReference>
<accession>A0A1V4QH11</accession>
<dbReference type="EMBL" id="MUKB01000010">
    <property type="protein sequence ID" value="OPX18532.1"/>
    <property type="molecule type" value="Genomic_DNA"/>
</dbReference>
<dbReference type="GO" id="GO:0005737">
    <property type="term" value="C:cytoplasm"/>
    <property type="evidence" value="ECO:0007669"/>
    <property type="project" value="UniProtKB-SubCell"/>
</dbReference>
<proteinExistence type="inferred from homology"/>
<comment type="caution">
    <text evidence="9">The sequence shown here is derived from an EMBL/GenBank/DDBJ whole genome shotgun (WGS) entry which is preliminary data.</text>
</comment>
<evidence type="ECO:0000256" key="3">
    <source>
        <dbReference type="ARBA" id="ARBA00022516"/>
    </source>
</evidence>
<reference evidence="10" key="1">
    <citation type="submission" date="2017-01" db="EMBL/GenBank/DDBJ databases">
        <title>Novel pathways for hydrocarbon cycling and metabolic interdependencies in hydrothermal sediment communities.</title>
        <authorList>
            <person name="Dombrowski N."/>
            <person name="Seitz K."/>
            <person name="Teske A."/>
            <person name="Baker B."/>
        </authorList>
    </citation>
    <scope>NUCLEOTIDE SEQUENCE [LARGE SCALE GENOMIC DNA]</scope>
</reference>
<evidence type="ECO:0000256" key="7">
    <source>
        <dbReference type="ARBA" id="ARBA00025049"/>
    </source>
</evidence>
<keyword evidence="4 8" id="KW-0441">Lipid A biosynthesis</keyword>
<evidence type="ECO:0000256" key="6">
    <source>
        <dbReference type="ARBA" id="ARBA00023239"/>
    </source>
</evidence>
<evidence type="ECO:0000256" key="1">
    <source>
        <dbReference type="ARBA" id="ARBA00004496"/>
    </source>
</evidence>
<evidence type="ECO:0000256" key="8">
    <source>
        <dbReference type="HAMAP-Rule" id="MF_00406"/>
    </source>
</evidence>
<dbReference type="FunFam" id="3.10.129.10:FF:000001">
    <property type="entry name" value="3-hydroxyacyl-[acyl-carrier-protein] dehydratase FabZ"/>
    <property type="match status" value="1"/>
</dbReference>
<keyword evidence="5 8" id="KW-0443">Lipid metabolism</keyword>
<dbReference type="AlphaFoldDB" id="A0A1V4QH11"/>
<dbReference type="InterPro" id="IPR013114">
    <property type="entry name" value="FabA_FabZ"/>
</dbReference>
<dbReference type="Proteomes" id="UP000191663">
    <property type="component" value="Unassembled WGS sequence"/>
</dbReference>
<dbReference type="InterPro" id="IPR029069">
    <property type="entry name" value="HotDog_dom_sf"/>
</dbReference>
<dbReference type="CDD" id="cd01288">
    <property type="entry name" value="FabZ"/>
    <property type="match status" value="1"/>
</dbReference>
<name>A0A1V4QH11_UNCW3</name>
<dbReference type="GO" id="GO:0019171">
    <property type="term" value="F:(3R)-hydroxyacyl-[acyl-carrier-protein] dehydratase activity"/>
    <property type="evidence" value="ECO:0007669"/>
    <property type="project" value="UniProtKB-EC"/>
</dbReference>
<dbReference type="SUPFAM" id="SSF54637">
    <property type="entry name" value="Thioesterase/thiol ester dehydrase-isomerase"/>
    <property type="match status" value="1"/>
</dbReference>
<dbReference type="Gene3D" id="3.10.129.10">
    <property type="entry name" value="Hotdog Thioesterase"/>
    <property type="match status" value="1"/>
</dbReference>
<dbReference type="InterPro" id="IPR010084">
    <property type="entry name" value="FabZ"/>
</dbReference>
<protein>
    <recommendedName>
        <fullName evidence="8">3-hydroxyacyl-[acyl-carrier-protein] dehydratase FabZ</fullName>
        <ecNumber evidence="8">4.2.1.59</ecNumber>
    </recommendedName>
    <alternativeName>
        <fullName evidence="8">(3R)-hydroxymyristoyl-[acyl-carrier-protein] dehydratase</fullName>
        <shortName evidence="8">(3R)-hydroxymyristoyl-ACP dehydrase</shortName>
    </alternativeName>
    <alternativeName>
        <fullName evidence="8">Beta-hydroxyacyl-ACP dehydratase</fullName>
    </alternativeName>
</protein>
<evidence type="ECO:0000313" key="9">
    <source>
        <dbReference type="EMBL" id="OPX18532.1"/>
    </source>
</evidence>
<dbReference type="Pfam" id="PF07977">
    <property type="entry name" value="FabA"/>
    <property type="match status" value="1"/>
</dbReference>
<feature type="active site" evidence="8">
    <location>
        <position position="46"/>
    </location>
</feature>
<keyword evidence="3 8" id="KW-0444">Lipid biosynthesis</keyword>
<gene>
    <name evidence="8" type="primary">fabZ</name>
    <name evidence="9" type="ORF">BXT86_00765</name>
</gene>
<keyword evidence="2 8" id="KW-0963">Cytoplasm</keyword>
<evidence type="ECO:0000256" key="2">
    <source>
        <dbReference type="ARBA" id="ARBA00022490"/>
    </source>
</evidence>
<dbReference type="GO" id="GO:0016020">
    <property type="term" value="C:membrane"/>
    <property type="evidence" value="ECO:0007669"/>
    <property type="project" value="GOC"/>
</dbReference>
<comment type="function">
    <text evidence="7 8">Involved in unsaturated fatty acids biosynthesis. Catalyzes the dehydration of short chain beta-hydroxyacyl-ACPs and long chain saturated and unsaturated beta-hydroxyacyl-ACPs.</text>
</comment>
<evidence type="ECO:0000256" key="4">
    <source>
        <dbReference type="ARBA" id="ARBA00022556"/>
    </source>
</evidence>
<dbReference type="PANTHER" id="PTHR30272">
    <property type="entry name" value="3-HYDROXYACYL-[ACYL-CARRIER-PROTEIN] DEHYDRATASE"/>
    <property type="match status" value="1"/>
</dbReference>
<comment type="subcellular location">
    <subcellularLocation>
        <location evidence="1 8">Cytoplasm</location>
    </subcellularLocation>
</comment>
<keyword evidence="6 8" id="KW-0456">Lyase</keyword>
<sequence>MDLEAVKKILPHREPFLFVDEVLEISENRIVTKREIRKNEFFFAGHFPAEPIMPGVLLVEALAQSGAVMLLQKTPGAIPLFMAIDRARFRRIVRPGDSLIMEVKLLKRRANIVKVSGTTRVDDKVVCEAIITAGLKQK</sequence>
<dbReference type="NCBIfam" id="NF000582">
    <property type="entry name" value="PRK00006.1"/>
    <property type="match status" value="1"/>
</dbReference>
<comment type="catalytic activity">
    <reaction evidence="8">
        <text>a (3R)-hydroxyacyl-[ACP] = a (2E)-enoyl-[ACP] + H2O</text>
        <dbReference type="Rhea" id="RHEA:13097"/>
        <dbReference type="Rhea" id="RHEA-COMP:9925"/>
        <dbReference type="Rhea" id="RHEA-COMP:9945"/>
        <dbReference type="ChEBI" id="CHEBI:15377"/>
        <dbReference type="ChEBI" id="CHEBI:78784"/>
        <dbReference type="ChEBI" id="CHEBI:78827"/>
        <dbReference type="EC" id="4.2.1.59"/>
    </reaction>
</comment>